<feature type="signal peptide" evidence="1">
    <location>
        <begin position="1"/>
        <end position="24"/>
    </location>
</feature>
<evidence type="ECO:0000256" key="1">
    <source>
        <dbReference type="SAM" id="SignalP"/>
    </source>
</evidence>
<keyword evidence="3" id="KW-1185">Reference proteome</keyword>
<organism evidence="2 3">
    <name type="scientific">Flavobacterium piscis</name>
    <dbReference type="NCBI Taxonomy" id="1114874"/>
    <lineage>
        <taxon>Bacteria</taxon>
        <taxon>Pseudomonadati</taxon>
        <taxon>Bacteroidota</taxon>
        <taxon>Flavobacteriia</taxon>
        <taxon>Flavobacteriales</taxon>
        <taxon>Flavobacteriaceae</taxon>
        <taxon>Flavobacterium</taxon>
    </lineage>
</organism>
<dbReference type="EMBL" id="JAVDWQ010000017">
    <property type="protein sequence ID" value="MDR7211928.1"/>
    <property type="molecule type" value="Genomic_DNA"/>
</dbReference>
<evidence type="ECO:0008006" key="4">
    <source>
        <dbReference type="Google" id="ProtNLM"/>
    </source>
</evidence>
<evidence type="ECO:0000313" key="3">
    <source>
        <dbReference type="Proteomes" id="UP001269081"/>
    </source>
</evidence>
<feature type="chain" id="PRO_5045450137" description="Lipid/polyisoprenoid-binding YceI-like domain-containing protein" evidence="1">
    <location>
        <begin position="25"/>
        <end position="198"/>
    </location>
</feature>
<evidence type="ECO:0000313" key="2">
    <source>
        <dbReference type="EMBL" id="MDR7211928.1"/>
    </source>
</evidence>
<dbReference type="RefSeq" id="WP_310283361.1">
    <property type="nucleotide sequence ID" value="NZ_JAVDWQ010000017.1"/>
</dbReference>
<gene>
    <name evidence="2" type="ORF">J2W48_003885</name>
</gene>
<proteinExistence type="predicted"/>
<sequence length="198" mass="22260">MKKQLFISLTALCFSILSSCNSKSTTPEDTGVITTETNEIPDEIVSNSKLKVSFNFNGRTFKNDLNQPKELKGMRTDGTNWFIALSGVETDKEISLQFAINNFNLEKGVTKIKVCTLNLMGFDETEVSDAILFSKETIFLEITNIEKVKSQSSMGTSMEEYSISGKFHGEFKNITNTKTYKVENGTFENYTLVDFKKS</sequence>
<dbReference type="PROSITE" id="PS51257">
    <property type="entry name" value="PROKAR_LIPOPROTEIN"/>
    <property type="match status" value="1"/>
</dbReference>
<name>A0ABU1YCF5_9FLAO</name>
<comment type="caution">
    <text evidence="2">The sequence shown here is derived from an EMBL/GenBank/DDBJ whole genome shotgun (WGS) entry which is preliminary data.</text>
</comment>
<accession>A0ABU1YCF5</accession>
<dbReference type="Proteomes" id="UP001269081">
    <property type="component" value="Unassembled WGS sequence"/>
</dbReference>
<reference evidence="2 3" key="1">
    <citation type="submission" date="2023-07" db="EMBL/GenBank/DDBJ databases">
        <title>Sorghum-associated microbial communities from plants grown in Nebraska, USA.</title>
        <authorList>
            <person name="Schachtman D."/>
        </authorList>
    </citation>
    <scope>NUCLEOTIDE SEQUENCE [LARGE SCALE GENOMIC DNA]</scope>
    <source>
        <strain evidence="2 3">4129</strain>
    </source>
</reference>
<protein>
    <recommendedName>
        <fullName evidence="4">Lipid/polyisoprenoid-binding YceI-like domain-containing protein</fullName>
    </recommendedName>
</protein>
<keyword evidence="1" id="KW-0732">Signal</keyword>